<feature type="binding site" evidence="6">
    <location>
        <position position="214"/>
    </location>
    <ligand>
        <name>Mg(2+)</name>
        <dbReference type="ChEBI" id="CHEBI:18420"/>
        <label>1</label>
    </ligand>
</feature>
<protein>
    <submittedName>
        <fullName evidence="10">DNase I-like protein</fullName>
    </submittedName>
</protein>
<comment type="caution">
    <text evidence="10">The sequence shown here is derived from an EMBL/GenBank/DDBJ whole genome shotgun (WGS) entry which is preliminary data.</text>
</comment>
<dbReference type="InterPro" id="IPR005135">
    <property type="entry name" value="Endo/exonuclease/phosphatase"/>
</dbReference>
<gene>
    <name evidence="10" type="ORF">B0H15DRAFT_926029</name>
</gene>
<feature type="site" description="Interaction with DNA substrate" evidence="7">
    <location>
        <position position="214"/>
    </location>
</feature>
<feature type="binding site" evidence="6">
    <location>
        <position position="125"/>
    </location>
    <ligand>
        <name>Mg(2+)</name>
        <dbReference type="ChEBI" id="CHEBI:18420"/>
        <label>1</label>
    </ligand>
</feature>
<dbReference type="SUPFAM" id="SSF56219">
    <property type="entry name" value="DNase I-like"/>
    <property type="match status" value="1"/>
</dbReference>
<feature type="region of interest" description="Disordered" evidence="8">
    <location>
        <begin position="330"/>
        <end position="352"/>
    </location>
</feature>
<evidence type="ECO:0000313" key="10">
    <source>
        <dbReference type="EMBL" id="KAJ7065904.1"/>
    </source>
</evidence>
<dbReference type="PANTHER" id="PTHR22748:SF26">
    <property type="entry name" value="ENDONUCLEASE_EXONUCLEASE_PHOSPHATASE DOMAIN-CONTAINING PROTEIN"/>
    <property type="match status" value="1"/>
</dbReference>
<sequence length="352" mass="39881">MREQKVGVMIVGEAHLDNDRKAAIDQLFGRVLHTEFTKHPMTANAKGVAIVLNKNMVMTGTITSTEILPGRALLTEMLNVDGSPLTILGIYAPNAPNENAAFWTKIKEYFETRPNLNKPDIMGGDFNIVEDPIDRFPPRADNAAAVDALDELKTYLGLVDGWRETFPTTRAYTYHQSEAQGGAQSRLDRLLVKRSIFEHTFEWDMQTVGIPTDHRMVTMKLTTEDAPTIGRGRWVWPAHLMHDSALTKFIHEKGLELQESMDRLKEQTSRDPENNVQKLWMTFKKEIGDKARERAKIVIPKLTKEIAQLNKPTKNSLLKSRRSQVCYFSRRSSNSNGKGIRTHAQLHESGTD</sequence>
<evidence type="ECO:0000256" key="4">
    <source>
        <dbReference type="ARBA" id="ARBA00022842"/>
    </source>
</evidence>
<reference evidence="10" key="1">
    <citation type="submission" date="2023-03" db="EMBL/GenBank/DDBJ databases">
        <title>Massive genome expansion in bonnet fungi (Mycena s.s.) driven by repeated elements and novel gene families across ecological guilds.</title>
        <authorList>
            <consortium name="Lawrence Berkeley National Laboratory"/>
            <person name="Harder C.B."/>
            <person name="Miyauchi S."/>
            <person name="Viragh M."/>
            <person name="Kuo A."/>
            <person name="Thoen E."/>
            <person name="Andreopoulos B."/>
            <person name="Lu D."/>
            <person name="Skrede I."/>
            <person name="Drula E."/>
            <person name="Henrissat B."/>
            <person name="Morin E."/>
            <person name="Kohler A."/>
            <person name="Barry K."/>
            <person name="LaButti K."/>
            <person name="Morin E."/>
            <person name="Salamov A."/>
            <person name="Lipzen A."/>
            <person name="Mereny Z."/>
            <person name="Hegedus B."/>
            <person name="Baldrian P."/>
            <person name="Stursova M."/>
            <person name="Weitz H."/>
            <person name="Taylor A."/>
            <person name="Grigoriev I.V."/>
            <person name="Nagy L.G."/>
            <person name="Martin F."/>
            <person name="Kauserud H."/>
        </authorList>
    </citation>
    <scope>NUCLEOTIDE SEQUENCE</scope>
    <source>
        <strain evidence="10">CBHHK173m</strain>
    </source>
</reference>
<dbReference type="GO" id="GO:0003906">
    <property type="term" value="F:DNA-(apurinic or apyrimidinic site) endonuclease activity"/>
    <property type="evidence" value="ECO:0007669"/>
    <property type="project" value="TreeGrafter"/>
</dbReference>
<feature type="active site" evidence="5">
    <location>
        <position position="91"/>
    </location>
</feature>
<evidence type="ECO:0000256" key="1">
    <source>
        <dbReference type="ARBA" id="ARBA00007092"/>
    </source>
</evidence>
<proteinExistence type="inferred from homology"/>
<dbReference type="Pfam" id="PF03372">
    <property type="entry name" value="Exo_endo_phos"/>
    <property type="match status" value="1"/>
</dbReference>
<dbReference type="EMBL" id="JARJCN010000175">
    <property type="protein sequence ID" value="KAJ7065904.1"/>
    <property type="molecule type" value="Genomic_DNA"/>
</dbReference>
<evidence type="ECO:0000256" key="5">
    <source>
        <dbReference type="PIRSR" id="PIRSR604808-1"/>
    </source>
</evidence>
<keyword evidence="11" id="KW-1185">Reference proteome</keyword>
<evidence type="ECO:0000256" key="7">
    <source>
        <dbReference type="PIRSR" id="PIRSR604808-3"/>
    </source>
</evidence>
<accession>A0AAD6TQS7</accession>
<keyword evidence="3" id="KW-0378">Hydrolase</keyword>
<evidence type="ECO:0000313" key="11">
    <source>
        <dbReference type="Proteomes" id="UP001222325"/>
    </source>
</evidence>
<feature type="site" description="Transition state stabilizer" evidence="7">
    <location>
        <position position="127"/>
    </location>
</feature>
<feature type="binding site" evidence="6">
    <location>
        <position position="127"/>
    </location>
    <ligand>
        <name>Mg(2+)</name>
        <dbReference type="ChEBI" id="CHEBI:18420"/>
        <label>1</label>
    </ligand>
</feature>
<feature type="active site" description="Proton acceptor" evidence="5">
    <location>
        <position position="214"/>
    </location>
</feature>
<keyword evidence="4 6" id="KW-0460">Magnesium</keyword>
<organism evidence="10 11">
    <name type="scientific">Mycena belliarum</name>
    <dbReference type="NCBI Taxonomy" id="1033014"/>
    <lineage>
        <taxon>Eukaryota</taxon>
        <taxon>Fungi</taxon>
        <taxon>Dikarya</taxon>
        <taxon>Basidiomycota</taxon>
        <taxon>Agaricomycotina</taxon>
        <taxon>Agaricomycetes</taxon>
        <taxon>Agaricomycetidae</taxon>
        <taxon>Agaricales</taxon>
        <taxon>Marasmiineae</taxon>
        <taxon>Mycenaceae</taxon>
        <taxon>Mycena</taxon>
    </lineage>
</organism>
<comment type="cofactor">
    <cofactor evidence="6">
        <name>Mg(2+)</name>
        <dbReference type="ChEBI" id="CHEBI:18420"/>
    </cofactor>
    <cofactor evidence="6">
        <name>Mn(2+)</name>
        <dbReference type="ChEBI" id="CHEBI:29035"/>
    </cofactor>
    <text evidence="6">Probably binds two magnesium or manganese ions per subunit.</text>
</comment>
<feature type="active site" description="Proton donor/acceptor" evidence="5">
    <location>
        <position position="125"/>
    </location>
</feature>
<dbReference type="Gene3D" id="3.60.10.10">
    <property type="entry name" value="Endonuclease/exonuclease/phosphatase"/>
    <property type="match status" value="1"/>
</dbReference>
<keyword evidence="2 6" id="KW-0479">Metal-binding</keyword>
<feature type="domain" description="Endonuclease/exonuclease/phosphatase" evidence="9">
    <location>
        <begin position="8"/>
        <end position="201"/>
    </location>
</feature>
<dbReference type="GO" id="GO:0005634">
    <property type="term" value="C:nucleus"/>
    <property type="evidence" value="ECO:0007669"/>
    <property type="project" value="TreeGrafter"/>
</dbReference>
<dbReference type="PANTHER" id="PTHR22748">
    <property type="entry name" value="AP ENDONUCLEASE"/>
    <property type="match status" value="1"/>
</dbReference>
<evidence type="ECO:0000256" key="8">
    <source>
        <dbReference type="SAM" id="MobiDB-lite"/>
    </source>
</evidence>
<dbReference type="GO" id="GO:0008311">
    <property type="term" value="F:double-stranded DNA 3'-5' DNA exonuclease activity"/>
    <property type="evidence" value="ECO:0007669"/>
    <property type="project" value="TreeGrafter"/>
</dbReference>
<evidence type="ECO:0000256" key="6">
    <source>
        <dbReference type="PIRSR" id="PIRSR604808-2"/>
    </source>
</evidence>
<dbReference type="AlphaFoldDB" id="A0AAD6TQS7"/>
<feature type="site" description="Important for catalytic activity" evidence="7">
    <location>
        <position position="188"/>
    </location>
</feature>
<feature type="binding site" evidence="6">
    <location>
        <position position="213"/>
    </location>
    <ligand>
        <name>Mg(2+)</name>
        <dbReference type="ChEBI" id="CHEBI:18420"/>
        <label>1</label>
    </ligand>
</feature>
<dbReference type="GO" id="GO:0008081">
    <property type="term" value="F:phosphoric diester hydrolase activity"/>
    <property type="evidence" value="ECO:0007669"/>
    <property type="project" value="TreeGrafter"/>
</dbReference>
<comment type="similarity">
    <text evidence="1">Belongs to the DNA repair enzymes AP/ExoA family.</text>
</comment>
<dbReference type="GO" id="GO:0006284">
    <property type="term" value="P:base-excision repair"/>
    <property type="evidence" value="ECO:0007669"/>
    <property type="project" value="TreeGrafter"/>
</dbReference>
<dbReference type="InterPro" id="IPR036691">
    <property type="entry name" value="Endo/exonu/phosph_ase_sf"/>
</dbReference>
<keyword evidence="6" id="KW-0464">Manganese</keyword>
<dbReference type="Proteomes" id="UP001222325">
    <property type="component" value="Unassembled WGS sequence"/>
</dbReference>
<evidence type="ECO:0000256" key="2">
    <source>
        <dbReference type="ARBA" id="ARBA00022723"/>
    </source>
</evidence>
<evidence type="ECO:0000256" key="3">
    <source>
        <dbReference type="ARBA" id="ARBA00022801"/>
    </source>
</evidence>
<evidence type="ECO:0000259" key="9">
    <source>
        <dbReference type="Pfam" id="PF03372"/>
    </source>
</evidence>
<name>A0AAD6TQS7_9AGAR</name>
<dbReference type="InterPro" id="IPR004808">
    <property type="entry name" value="AP_endonuc_1"/>
</dbReference>
<dbReference type="GO" id="GO:0046872">
    <property type="term" value="F:metal ion binding"/>
    <property type="evidence" value="ECO:0007669"/>
    <property type="project" value="UniProtKB-KW"/>
</dbReference>